<evidence type="ECO:0000256" key="10">
    <source>
        <dbReference type="SAM" id="Phobius"/>
    </source>
</evidence>
<keyword evidence="7" id="KW-0520">NAD</keyword>
<keyword evidence="4 9" id="KW-0812">Transmembrane</keyword>
<comment type="similarity">
    <text evidence="2">Belongs to the CPA3 antiporters (TC 2.A.63) subunit D family.</text>
</comment>
<dbReference type="PRINTS" id="PR01437">
    <property type="entry name" value="NUOXDRDTASE4"/>
</dbReference>
<feature type="transmembrane region" description="Helical" evidence="10">
    <location>
        <begin position="159"/>
        <end position="179"/>
    </location>
</feature>
<feature type="transmembrane region" description="Helical" evidence="10">
    <location>
        <begin position="236"/>
        <end position="259"/>
    </location>
</feature>
<feature type="transmembrane region" description="Helical" evidence="10">
    <location>
        <begin position="363"/>
        <end position="385"/>
    </location>
</feature>
<dbReference type="InterPro" id="IPR001750">
    <property type="entry name" value="ND/Mrp_TM"/>
</dbReference>
<feature type="transmembrane region" description="Helical" evidence="10">
    <location>
        <begin position="30"/>
        <end position="48"/>
    </location>
</feature>
<evidence type="ECO:0000259" key="11">
    <source>
        <dbReference type="Pfam" id="PF00361"/>
    </source>
</evidence>
<feature type="transmembrane region" description="Helical" evidence="10">
    <location>
        <begin position="438"/>
        <end position="460"/>
    </location>
</feature>
<feature type="transmembrane region" description="Helical" evidence="10">
    <location>
        <begin position="6"/>
        <end position="23"/>
    </location>
</feature>
<dbReference type="PANTHER" id="PTHR42703">
    <property type="entry name" value="NADH DEHYDROGENASE"/>
    <property type="match status" value="1"/>
</dbReference>
<feature type="transmembrane region" description="Helical" evidence="10">
    <location>
        <begin position="68"/>
        <end position="93"/>
    </location>
</feature>
<feature type="transmembrane region" description="Helical" evidence="10">
    <location>
        <begin position="397"/>
        <end position="418"/>
    </location>
</feature>
<evidence type="ECO:0000259" key="12">
    <source>
        <dbReference type="Pfam" id="PF01059"/>
    </source>
</evidence>
<accession>A0A0T5XAP7</accession>
<keyword evidence="8 10" id="KW-0472">Membrane</keyword>
<dbReference type="EMBL" id="ACJX03000001">
    <property type="protein sequence ID" value="KRT35433.1"/>
    <property type="molecule type" value="Genomic_DNA"/>
</dbReference>
<evidence type="ECO:0000256" key="7">
    <source>
        <dbReference type="ARBA" id="ARBA00023027"/>
    </source>
</evidence>
<reference evidence="14" key="1">
    <citation type="submission" date="2012-09" db="EMBL/GenBank/DDBJ databases">
        <authorList>
            <person name="Weinstock G."/>
            <person name="Sodergren E."/>
            <person name="Clifton S."/>
            <person name="Fulton L."/>
            <person name="Fulton B."/>
            <person name="Courtney L."/>
            <person name="Fronick C."/>
            <person name="Harrison M."/>
            <person name="Strong C."/>
            <person name="Farmer C."/>
            <person name="Delehaunty K."/>
            <person name="Markovic C."/>
            <person name="Hall O."/>
            <person name="Minx P."/>
            <person name="Tomlinson C."/>
            <person name="Mitreva M."/>
            <person name="Nelson J."/>
            <person name="Hou S."/>
            <person name="Wollam A."/>
            <person name="Pepin K.H."/>
            <person name="Johnson M."/>
            <person name="Bhonagiri V."/>
            <person name="Nash W.E."/>
            <person name="Suruliraj S."/>
            <person name="Warren W."/>
            <person name="Chinwalla A."/>
            <person name="Mardis E.R."/>
            <person name="Wilson R.K."/>
        </authorList>
    </citation>
    <scope>NUCLEOTIDE SEQUENCE [LARGE SCALE GENOMIC DNA]</scope>
    <source>
        <strain evidence="14">OS1</strain>
    </source>
</reference>
<feature type="transmembrane region" description="Helical" evidence="10">
    <location>
        <begin position="265"/>
        <end position="285"/>
    </location>
</feature>
<dbReference type="STRING" id="592015.HMPREF1705_02660"/>
<organism evidence="13 14">
    <name type="scientific">Acetomicrobium hydrogeniformans ATCC BAA-1850</name>
    <dbReference type="NCBI Taxonomy" id="592015"/>
    <lineage>
        <taxon>Bacteria</taxon>
        <taxon>Thermotogati</taxon>
        <taxon>Synergistota</taxon>
        <taxon>Synergistia</taxon>
        <taxon>Synergistales</taxon>
        <taxon>Acetomicrobiaceae</taxon>
        <taxon>Acetomicrobium</taxon>
    </lineage>
</organism>
<evidence type="ECO:0000256" key="6">
    <source>
        <dbReference type="ARBA" id="ARBA00022989"/>
    </source>
</evidence>
<dbReference type="OrthoDB" id="9811718at2"/>
<feature type="transmembrane region" description="Helical" evidence="10">
    <location>
        <begin position="199"/>
        <end position="224"/>
    </location>
</feature>
<comment type="caution">
    <text evidence="13">The sequence shown here is derived from an EMBL/GenBank/DDBJ whole genome shotgun (WGS) entry which is preliminary data.</text>
</comment>
<evidence type="ECO:0000313" key="13">
    <source>
        <dbReference type="EMBL" id="KRT35433.1"/>
    </source>
</evidence>
<evidence type="ECO:0000256" key="8">
    <source>
        <dbReference type="ARBA" id="ARBA00023136"/>
    </source>
</evidence>
<sequence>MISLLSVLIPLTWAFLIPLIHIFKKTWLKRAILLFGIAVFFVTISAAISGWKQSALSSLGGWPAELGIVFIVDKLSAAFLFLSAIGGGAAFLASYGHLKEGPWRYYVIFFLLQASMNGVLVTGDIFNLYVFYEVFSLAAYLLVAFTLSWQAIEAGFKYLVLGTIGAFFILLGIAYIFMATGSLNMAVLSLTLPRIPNEALTVIAASLLIGLFIKIGAFPAHFWLPDAHSSAQTAVSALLSGVVVKVSIYTLLRLSLLLFLDTKPAVFTVITVVGTLSVLGGHLMALRQEDIKRLLAYSTVAQIGYVLIGVGTGLAAGISAAFFHAINHMFMKVGLFIAAGHIAEDMKTRNIYDLRGLYHHRRWFVIVFSLLTAAIVGIPPLNGFMSKWYLMLAATKAGNVIPALAIAFGTVISAFYYMRVLSFFYSSGDPPPRQTNPYWNLVIAGACSLCCVFLGIVPLVPSLWKLFSDIGLNAVDTAEYISTILSK</sequence>
<keyword evidence="3" id="KW-1003">Cell membrane</keyword>
<dbReference type="AlphaFoldDB" id="A0A0T5XAP7"/>
<evidence type="ECO:0000256" key="2">
    <source>
        <dbReference type="ARBA" id="ARBA00005346"/>
    </source>
</evidence>
<dbReference type="eggNOG" id="COG0651">
    <property type="taxonomic scope" value="Bacteria"/>
</dbReference>
<comment type="subcellular location">
    <subcellularLocation>
        <location evidence="1">Cell membrane</location>
        <topology evidence="1">Multi-pass membrane protein</topology>
    </subcellularLocation>
    <subcellularLocation>
        <location evidence="9">Membrane</location>
        <topology evidence="9">Multi-pass membrane protein</topology>
    </subcellularLocation>
</comment>
<feature type="transmembrane region" description="Helical" evidence="10">
    <location>
        <begin position="105"/>
        <end position="123"/>
    </location>
</feature>
<keyword evidence="5" id="KW-1278">Translocase</keyword>
<dbReference type="GO" id="GO:0042773">
    <property type="term" value="P:ATP synthesis coupled electron transport"/>
    <property type="evidence" value="ECO:0007669"/>
    <property type="project" value="InterPro"/>
</dbReference>
<evidence type="ECO:0000256" key="3">
    <source>
        <dbReference type="ARBA" id="ARBA00022475"/>
    </source>
</evidence>
<feature type="domain" description="NADH:ubiquinone oxidoreductase chain 4 N-terminal" evidence="12">
    <location>
        <begin position="11"/>
        <end position="121"/>
    </location>
</feature>
<dbReference type="GO" id="GO:0008137">
    <property type="term" value="F:NADH dehydrogenase (ubiquinone) activity"/>
    <property type="evidence" value="ECO:0007669"/>
    <property type="project" value="InterPro"/>
</dbReference>
<dbReference type="InterPro" id="IPR000260">
    <property type="entry name" value="NADH4_N"/>
</dbReference>
<dbReference type="GO" id="GO:0005886">
    <property type="term" value="C:plasma membrane"/>
    <property type="evidence" value="ECO:0007669"/>
    <property type="project" value="UniProtKB-SubCell"/>
</dbReference>
<feature type="domain" description="NADH:quinone oxidoreductase/Mrp antiporter transmembrane" evidence="11">
    <location>
        <begin position="124"/>
        <end position="413"/>
    </location>
</feature>
<dbReference type="Proteomes" id="UP000005273">
    <property type="component" value="Unassembled WGS sequence"/>
</dbReference>
<evidence type="ECO:0000256" key="4">
    <source>
        <dbReference type="ARBA" id="ARBA00022692"/>
    </source>
</evidence>
<evidence type="ECO:0000256" key="1">
    <source>
        <dbReference type="ARBA" id="ARBA00004651"/>
    </source>
</evidence>
<evidence type="ECO:0000256" key="9">
    <source>
        <dbReference type="RuleBase" id="RU000320"/>
    </source>
</evidence>
<gene>
    <name evidence="13" type="ORF">HMPREF1705_02660</name>
</gene>
<protein>
    <submittedName>
        <fullName evidence="13">Proton-translocating NADH-quinone oxidoreductase, chain</fullName>
    </submittedName>
</protein>
<dbReference type="Pfam" id="PF00361">
    <property type="entry name" value="Proton_antipo_M"/>
    <property type="match status" value="1"/>
</dbReference>
<keyword evidence="14" id="KW-1185">Reference proteome</keyword>
<evidence type="ECO:0000256" key="5">
    <source>
        <dbReference type="ARBA" id="ARBA00022967"/>
    </source>
</evidence>
<evidence type="ECO:0000313" key="14">
    <source>
        <dbReference type="Proteomes" id="UP000005273"/>
    </source>
</evidence>
<proteinExistence type="inferred from homology"/>
<dbReference type="Pfam" id="PF01059">
    <property type="entry name" value="Oxidored_q5_N"/>
    <property type="match status" value="1"/>
</dbReference>
<name>A0A0T5XAP7_9BACT</name>
<dbReference type="InterPro" id="IPR003918">
    <property type="entry name" value="NADH_UbQ_OxRdtase"/>
</dbReference>
<keyword evidence="6 10" id="KW-1133">Transmembrane helix</keyword>
<dbReference type="InterPro" id="IPR050586">
    <property type="entry name" value="CPA3_Na-H_Antiporter_D"/>
</dbReference>
<dbReference type="PANTHER" id="PTHR42703:SF1">
    <property type="entry name" value="NA(+)_H(+) ANTIPORTER SUBUNIT D1"/>
    <property type="match status" value="1"/>
</dbReference>
<feature type="transmembrane region" description="Helical" evidence="10">
    <location>
        <begin position="129"/>
        <end position="147"/>
    </location>
</feature>